<comment type="similarity">
    <text evidence="8">Belongs to the G-protein coupled receptor 1 family.</text>
</comment>
<evidence type="ECO:0000256" key="4">
    <source>
        <dbReference type="ARBA" id="ARBA00023040"/>
    </source>
</evidence>
<keyword evidence="5 9" id="KW-0472">Membrane</keyword>
<feature type="transmembrane region" description="Helical" evidence="9">
    <location>
        <begin position="123"/>
        <end position="148"/>
    </location>
</feature>
<sequence length="263" mass="29849">MTDHKICNHNPISSSSISSREFIEFYKLLLPSPNGTLVPAVTLDPSSWSQYCDINVVSNFAKFLVEESAKQELACSHFLSEVTFKNLSLTTIFLIIGIIGLVGNLLTIAVICQTPALQTFTNYFLANLAFSDFMLIIIGVPFDLFHLWKRNQAPTFIGYCEFTSTMISWFTYISIFTIVALTAERFVAICYPFSLISWFDKPKVLVGILAIWIVTFFPSFYLGMQFKQLSRDFCGKNHQLESGIGKCDFNGSIQFRYTFEVKI</sequence>
<evidence type="ECO:0000313" key="11">
    <source>
        <dbReference type="Proteomes" id="UP000887540"/>
    </source>
</evidence>
<keyword evidence="3 9" id="KW-1133">Transmembrane helix</keyword>
<evidence type="ECO:0000256" key="1">
    <source>
        <dbReference type="ARBA" id="ARBA00004141"/>
    </source>
</evidence>
<evidence type="ECO:0000256" key="6">
    <source>
        <dbReference type="ARBA" id="ARBA00023170"/>
    </source>
</evidence>
<evidence type="ECO:0000256" key="7">
    <source>
        <dbReference type="ARBA" id="ARBA00023224"/>
    </source>
</evidence>
<reference evidence="12" key="1">
    <citation type="submission" date="2022-11" db="UniProtKB">
        <authorList>
            <consortium name="WormBaseParasite"/>
        </authorList>
    </citation>
    <scope>IDENTIFICATION</scope>
</reference>
<dbReference type="PANTHER" id="PTHR24243:SF208">
    <property type="entry name" value="PYROKININ-1 RECEPTOR"/>
    <property type="match status" value="1"/>
</dbReference>
<dbReference type="WBParaSite" id="ACRNAN_scaffold1145.g14525.t1">
    <property type="protein sequence ID" value="ACRNAN_scaffold1145.g14525.t1"/>
    <property type="gene ID" value="ACRNAN_scaffold1145.g14525"/>
</dbReference>
<evidence type="ECO:0000256" key="2">
    <source>
        <dbReference type="ARBA" id="ARBA00022692"/>
    </source>
</evidence>
<keyword evidence="4 8" id="KW-0297">G-protein coupled receptor</keyword>
<keyword evidence="11" id="KW-1185">Reference proteome</keyword>
<keyword evidence="2 8" id="KW-0812">Transmembrane</keyword>
<dbReference type="SUPFAM" id="SSF81321">
    <property type="entry name" value="Family A G protein-coupled receptor-like"/>
    <property type="match status" value="1"/>
</dbReference>
<proteinExistence type="inferred from homology"/>
<feature type="transmembrane region" description="Helical" evidence="9">
    <location>
        <begin position="87"/>
        <end position="111"/>
    </location>
</feature>
<dbReference type="InterPro" id="IPR017452">
    <property type="entry name" value="GPCR_Rhodpsn_7TM"/>
</dbReference>
<evidence type="ECO:0000256" key="3">
    <source>
        <dbReference type="ARBA" id="ARBA00022989"/>
    </source>
</evidence>
<dbReference type="InterPro" id="IPR000276">
    <property type="entry name" value="GPCR_Rhodpsn"/>
</dbReference>
<dbReference type="Gene3D" id="1.20.1070.10">
    <property type="entry name" value="Rhodopsin 7-helix transmembrane proteins"/>
    <property type="match status" value="1"/>
</dbReference>
<protein>
    <submittedName>
        <fullName evidence="12">G-protein coupled receptors family 1 profile domain-containing protein</fullName>
    </submittedName>
</protein>
<name>A0A914CKU9_9BILA</name>
<comment type="subcellular location">
    <subcellularLocation>
        <location evidence="1">Membrane</location>
        <topology evidence="1">Multi-pass membrane protein</topology>
    </subcellularLocation>
</comment>
<keyword evidence="6 8" id="KW-0675">Receptor</keyword>
<feature type="transmembrane region" description="Helical" evidence="9">
    <location>
        <begin position="204"/>
        <end position="223"/>
    </location>
</feature>
<organism evidence="11 12">
    <name type="scientific">Acrobeloides nanus</name>
    <dbReference type="NCBI Taxonomy" id="290746"/>
    <lineage>
        <taxon>Eukaryota</taxon>
        <taxon>Metazoa</taxon>
        <taxon>Ecdysozoa</taxon>
        <taxon>Nematoda</taxon>
        <taxon>Chromadorea</taxon>
        <taxon>Rhabditida</taxon>
        <taxon>Tylenchina</taxon>
        <taxon>Cephalobomorpha</taxon>
        <taxon>Cephaloboidea</taxon>
        <taxon>Cephalobidae</taxon>
        <taxon>Acrobeloides</taxon>
    </lineage>
</organism>
<dbReference type="PRINTS" id="PR00237">
    <property type="entry name" value="GPCRRHODOPSN"/>
</dbReference>
<evidence type="ECO:0000259" key="10">
    <source>
        <dbReference type="PROSITE" id="PS50262"/>
    </source>
</evidence>
<evidence type="ECO:0000256" key="9">
    <source>
        <dbReference type="SAM" id="Phobius"/>
    </source>
</evidence>
<keyword evidence="7 8" id="KW-0807">Transducer</keyword>
<feature type="domain" description="G-protein coupled receptors family 1 profile" evidence="10">
    <location>
        <begin position="103"/>
        <end position="263"/>
    </location>
</feature>
<dbReference type="PROSITE" id="PS00237">
    <property type="entry name" value="G_PROTEIN_RECEP_F1_1"/>
    <property type="match status" value="1"/>
</dbReference>
<evidence type="ECO:0000256" key="5">
    <source>
        <dbReference type="ARBA" id="ARBA00023136"/>
    </source>
</evidence>
<feature type="transmembrane region" description="Helical" evidence="9">
    <location>
        <begin position="169"/>
        <end position="198"/>
    </location>
</feature>
<evidence type="ECO:0000313" key="12">
    <source>
        <dbReference type="WBParaSite" id="ACRNAN_scaffold1145.g14525.t1"/>
    </source>
</evidence>
<dbReference type="Pfam" id="PF00001">
    <property type="entry name" value="7tm_1"/>
    <property type="match status" value="1"/>
</dbReference>
<dbReference type="GO" id="GO:0005886">
    <property type="term" value="C:plasma membrane"/>
    <property type="evidence" value="ECO:0007669"/>
    <property type="project" value="TreeGrafter"/>
</dbReference>
<dbReference type="AlphaFoldDB" id="A0A914CKU9"/>
<dbReference type="Proteomes" id="UP000887540">
    <property type="component" value="Unplaced"/>
</dbReference>
<dbReference type="PROSITE" id="PS50262">
    <property type="entry name" value="G_PROTEIN_RECEP_F1_2"/>
    <property type="match status" value="1"/>
</dbReference>
<accession>A0A914CKU9</accession>
<dbReference type="PANTHER" id="PTHR24243">
    <property type="entry name" value="G-PROTEIN COUPLED RECEPTOR"/>
    <property type="match status" value="1"/>
</dbReference>
<dbReference type="GO" id="GO:0004930">
    <property type="term" value="F:G protein-coupled receptor activity"/>
    <property type="evidence" value="ECO:0007669"/>
    <property type="project" value="UniProtKB-KW"/>
</dbReference>
<evidence type="ECO:0000256" key="8">
    <source>
        <dbReference type="RuleBase" id="RU000688"/>
    </source>
</evidence>